<dbReference type="Proteomes" id="UP000030655">
    <property type="component" value="Unassembled WGS sequence"/>
</dbReference>
<evidence type="ECO:0000256" key="1">
    <source>
        <dbReference type="SAM" id="MobiDB-lite"/>
    </source>
</evidence>
<proteinExistence type="predicted"/>
<reference evidence="3" key="1">
    <citation type="submission" date="2013-02" db="EMBL/GenBank/DDBJ databases">
        <authorList>
            <consortium name="The Broad Institute Genome Sequencing Platform"/>
            <person name="Cuomo C."/>
            <person name="Becnel J."/>
            <person name="Sanscrainte N."/>
            <person name="Walker B."/>
            <person name="Young S.K."/>
            <person name="Zeng Q."/>
            <person name="Gargeya S."/>
            <person name="Fitzgerald M."/>
            <person name="Haas B."/>
            <person name="Abouelleil A."/>
            <person name="Alvarado L."/>
            <person name="Arachchi H.M."/>
            <person name="Berlin A.M."/>
            <person name="Chapman S.B."/>
            <person name="Dewar J."/>
            <person name="Goldberg J."/>
            <person name="Griggs A."/>
            <person name="Gujja S."/>
            <person name="Hansen M."/>
            <person name="Howarth C."/>
            <person name="Imamovic A."/>
            <person name="Larimer J."/>
            <person name="McCowan C."/>
            <person name="Murphy C."/>
            <person name="Neiman D."/>
            <person name="Pearson M."/>
            <person name="Priest M."/>
            <person name="Roberts A."/>
            <person name="Saif S."/>
            <person name="Shea T."/>
            <person name="Sisk P."/>
            <person name="Sykes S."/>
            <person name="Wortman J."/>
            <person name="Nusbaum C."/>
            <person name="Birren B."/>
        </authorList>
    </citation>
    <scope>NUCLEOTIDE SEQUENCE [LARGE SCALE GENOMIC DNA]</scope>
    <source>
        <strain evidence="3">PRA339</strain>
    </source>
</reference>
<dbReference type="AlphaFoldDB" id="A0A059F6C7"/>
<organism evidence="2 3">
    <name type="scientific">Anncaliia algerae PRA339</name>
    <dbReference type="NCBI Taxonomy" id="1288291"/>
    <lineage>
        <taxon>Eukaryota</taxon>
        <taxon>Fungi</taxon>
        <taxon>Fungi incertae sedis</taxon>
        <taxon>Microsporidia</taxon>
        <taxon>Tubulinosematoidea</taxon>
        <taxon>Tubulinosematidae</taxon>
        <taxon>Anncaliia</taxon>
    </lineage>
</organism>
<feature type="compositionally biased region" description="Acidic residues" evidence="1">
    <location>
        <begin position="128"/>
        <end position="148"/>
    </location>
</feature>
<gene>
    <name evidence="2" type="ORF">H312_00189</name>
</gene>
<name>A0A059F6C7_9MICR</name>
<protein>
    <submittedName>
        <fullName evidence="2">Uncharacterized protein</fullName>
    </submittedName>
</protein>
<dbReference type="EMBL" id="KK365130">
    <property type="protein sequence ID" value="KCZ82531.1"/>
    <property type="molecule type" value="Genomic_DNA"/>
</dbReference>
<keyword evidence="3" id="KW-1185">Reference proteome</keyword>
<accession>A0A059F6C7</accession>
<dbReference type="HOGENOM" id="CLU_1255686_0_0_1"/>
<reference evidence="2 3" key="2">
    <citation type="submission" date="2014-03" db="EMBL/GenBank/DDBJ databases">
        <title>The Genome Sequence of Anncaliia algerae insect isolate PRA339.</title>
        <authorList>
            <consortium name="The Broad Institute Genome Sequencing Platform"/>
            <consortium name="The Broad Institute Genome Sequencing Center for Infectious Disease"/>
            <person name="Cuomo C."/>
            <person name="Becnel J."/>
            <person name="Sanscrainte N."/>
            <person name="Walker B."/>
            <person name="Young S.K."/>
            <person name="Zeng Q."/>
            <person name="Gargeya S."/>
            <person name="Fitzgerald M."/>
            <person name="Haas B."/>
            <person name="Abouelleil A."/>
            <person name="Alvarado L."/>
            <person name="Arachchi H.M."/>
            <person name="Berlin A.M."/>
            <person name="Chapman S.B."/>
            <person name="Dewar J."/>
            <person name="Goldberg J."/>
            <person name="Griggs A."/>
            <person name="Gujja S."/>
            <person name="Hansen M."/>
            <person name="Howarth C."/>
            <person name="Imamovic A."/>
            <person name="Larimer J."/>
            <person name="McCowan C."/>
            <person name="Murphy C."/>
            <person name="Neiman D."/>
            <person name="Pearson M."/>
            <person name="Priest M."/>
            <person name="Roberts A."/>
            <person name="Saif S."/>
            <person name="Shea T."/>
            <person name="Sisk P."/>
            <person name="Sykes S."/>
            <person name="Wortman J."/>
            <person name="Nusbaum C."/>
            <person name="Birren B."/>
        </authorList>
    </citation>
    <scope>NUCLEOTIDE SEQUENCE [LARGE SCALE GENOMIC DNA]</scope>
    <source>
        <strain evidence="2 3">PRA339</strain>
    </source>
</reference>
<feature type="compositionally biased region" description="Basic and acidic residues" evidence="1">
    <location>
        <begin position="98"/>
        <end position="122"/>
    </location>
</feature>
<feature type="region of interest" description="Disordered" evidence="1">
    <location>
        <begin position="98"/>
        <end position="170"/>
    </location>
</feature>
<sequence>MYLIYFLASPLFKCFYMRDPLAEEYDGFDIKKMSITPVFPSLPLFPPNTPEDIEIRAKLTNASKNMGNLFGKIFNSIKPILRKSATKYDPIYLTLKKDKKPEKDKNPTKNDEDGEKSLKPDDTIQDLPVEDESLDIEPSDFESGEHEEESQKKSDLSKNPSVKNRKKTIITVTGPKPLDNCECITQKEIPIKEIGKENAERMQKNFKYSKSKKSFHHSVW</sequence>
<evidence type="ECO:0000313" key="2">
    <source>
        <dbReference type="EMBL" id="KCZ82531.1"/>
    </source>
</evidence>
<evidence type="ECO:0000313" key="3">
    <source>
        <dbReference type="Proteomes" id="UP000030655"/>
    </source>
</evidence>
<dbReference type="VEuPathDB" id="MicrosporidiaDB:H312_00189"/>